<comment type="caution">
    <text evidence="3">The sequence shown here is derived from an EMBL/GenBank/DDBJ whole genome shotgun (WGS) entry which is preliminary data.</text>
</comment>
<feature type="region of interest" description="Disordered" evidence="1">
    <location>
        <begin position="1"/>
        <end position="32"/>
    </location>
</feature>
<evidence type="ECO:0000259" key="2">
    <source>
        <dbReference type="Pfam" id="PF07727"/>
    </source>
</evidence>
<dbReference type="AlphaFoldDB" id="A0A6L2LCS1"/>
<gene>
    <name evidence="3" type="ORF">Tci_030705</name>
</gene>
<dbReference type="Pfam" id="PF07727">
    <property type="entry name" value="RVT_2"/>
    <property type="match status" value="1"/>
</dbReference>
<dbReference type="InterPro" id="IPR013103">
    <property type="entry name" value="RVT_2"/>
</dbReference>
<feature type="region of interest" description="Disordered" evidence="1">
    <location>
        <begin position="712"/>
        <end position="824"/>
    </location>
</feature>
<evidence type="ECO:0000313" key="3">
    <source>
        <dbReference type="EMBL" id="GEU58727.1"/>
    </source>
</evidence>
<sequence length="1092" mass="121021">MAAAYITTDPPLSPSSTPPRCHHPPISPQPPSHHHLLLATTKGCVGFAEAPPKGALVFLSAHYGALGCSHNPQSAFGFVVFCLKGALGLMTAVRAAFGYIKTSRLGFGIDHFGTIIGYGDYVIGDSVISRVYYVEGLGHNLFSVRQFYDSDLEVAFRKHYCYVQDTDCVELIRGSRSEDLGKLQPTADIGIFASYAPNKKDKFKARTKSNSCSSLCTPTNKDLEILFQPMFDEYLEPHRVERPVSPAPAVQLPVNSAGTPSSTTIDQDAPSPSISLSSSALQSHSLHQDIATESTFMEDNLVAPVDNNPFINIFALEPRSDASLSGDVSSTESTYVSQTLHHLIPQPDCVMIIALKWIYKVKLDEYGDVLKNKARLVAKGYRQEEGIDFKESFAPVARIKAIHIFITNATGKNMTIYQMDVKTAFLNDKLKEEVYAPRACAIALCCNNVHHSRSKHIDIRHNFIREQVEKGVVKLCFVTTDYQLADIFTKALPRERFEFLLPRLDTMADVNVNAPANQAPTMAPPTRTDDQILPHIRWVPIGKSNCYLDVERDDLQITPFNNNNAFSSPSSSDALINFVNDLGYPKVVRNLSNVVTNDMFQLWRALTKIINMCLTGKTSGFERPRDLVLQILWGVVNRAHIDYAERIWEEFTQSIHTFIEDKKNLRKHKFHPRPDSPLHLPNEEPILGYLKFSEPYNKEYLEKVAKHQRYLAGEKGSDPDSPAPKPVKATKKSKPSAPKVDLIPPVTIQALSQQPEPKPAPAKSQGKKRKLVTKTSDKPSPAKKSKPGLVTKLRKPTSSLRSVDVSVDEGIPEKEPRFHDEEADVQRALEESLKSVYDAPWGPLPPVVIREPESGKYQLLPDVQGKGKEKLTDEQVSLDLLNLQTPKKKSHADQFIFQRRTSTPNRSSGHDESSSLYVELRLIDSEVESDEDVSGIDAGVQEEGQAGPNPGKQDEGQARPNPDEQDEGQAGPNPSDVVVSQPQSNPVVHAGPNLEHMDLEATDVSTQPHPKQMDEGFTATAYPKVQENLKLTVKEHVILEEPASSIGTLSSLQHLAKDLSFGDLFFNDKPSETDNEKTTAEIEAESMVSVTI</sequence>
<feature type="compositionally biased region" description="Low complexity" evidence="1">
    <location>
        <begin position="972"/>
        <end position="988"/>
    </location>
</feature>
<feature type="region of interest" description="Disordered" evidence="1">
    <location>
        <begin position="882"/>
        <end position="993"/>
    </location>
</feature>
<feature type="region of interest" description="Disordered" evidence="1">
    <location>
        <begin position="246"/>
        <end position="277"/>
    </location>
</feature>
<feature type="compositionally biased region" description="Basic and acidic residues" evidence="1">
    <location>
        <begin position="811"/>
        <end position="824"/>
    </location>
</feature>
<accession>A0A6L2LCS1</accession>
<reference evidence="3" key="1">
    <citation type="journal article" date="2019" name="Sci. Rep.">
        <title>Draft genome of Tanacetum cinerariifolium, the natural source of mosquito coil.</title>
        <authorList>
            <person name="Yamashiro T."/>
            <person name="Shiraishi A."/>
            <person name="Satake H."/>
            <person name="Nakayama K."/>
        </authorList>
    </citation>
    <scope>NUCLEOTIDE SEQUENCE</scope>
</reference>
<proteinExistence type="predicted"/>
<dbReference type="EMBL" id="BKCJ010004050">
    <property type="protein sequence ID" value="GEU58727.1"/>
    <property type="molecule type" value="Genomic_DNA"/>
</dbReference>
<feature type="compositionally biased region" description="Acidic residues" evidence="1">
    <location>
        <begin position="925"/>
        <end position="934"/>
    </location>
</feature>
<dbReference type="CDD" id="cd09272">
    <property type="entry name" value="RNase_HI_RT_Ty1"/>
    <property type="match status" value="1"/>
</dbReference>
<evidence type="ECO:0000256" key="1">
    <source>
        <dbReference type="SAM" id="MobiDB-lite"/>
    </source>
</evidence>
<name>A0A6L2LCS1_TANCI</name>
<organism evidence="3">
    <name type="scientific">Tanacetum cinerariifolium</name>
    <name type="common">Dalmatian daisy</name>
    <name type="synonym">Chrysanthemum cinerariifolium</name>
    <dbReference type="NCBI Taxonomy" id="118510"/>
    <lineage>
        <taxon>Eukaryota</taxon>
        <taxon>Viridiplantae</taxon>
        <taxon>Streptophyta</taxon>
        <taxon>Embryophyta</taxon>
        <taxon>Tracheophyta</taxon>
        <taxon>Spermatophyta</taxon>
        <taxon>Magnoliopsida</taxon>
        <taxon>eudicotyledons</taxon>
        <taxon>Gunneridae</taxon>
        <taxon>Pentapetalae</taxon>
        <taxon>asterids</taxon>
        <taxon>campanulids</taxon>
        <taxon>Asterales</taxon>
        <taxon>Asteraceae</taxon>
        <taxon>Asteroideae</taxon>
        <taxon>Anthemideae</taxon>
        <taxon>Anthemidinae</taxon>
        <taxon>Tanacetum</taxon>
    </lineage>
</organism>
<feature type="compositionally biased region" description="Polar residues" evidence="1">
    <location>
        <begin position="253"/>
        <end position="266"/>
    </location>
</feature>
<protein>
    <submittedName>
        <fullName evidence="3">Retrovirus-related Pol polyprotein from transposon TNT 1-94</fullName>
    </submittedName>
</protein>
<feature type="domain" description="Reverse transcriptase Ty1/copia-type" evidence="2">
    <location>
        <begin position="341"/>
        <end position="436"/>
    </location>
</feature>